<dbReference type="Pfam" id="PF26168">
    <property type="entry name" value="Glyco_transf_N"/>
    <property type="match status" value="1"/>
</dbReference>
<keyword evidence="2 4" id="KW-0328">Glycosyltransferase</keyword>
<dbReference type="InterPro" id="IPR058980">
    <property type="entry name" value="Glyco_transf_N"/>
</dbReference>
<evidence type="ECO:0000256" key="4">
    <source>
        <dbReference type="RuleBase" id="RU003718"/>
    </source>
</evidence>
<dbReference type="FunFam" id="3.40.50.2000:FF:000064">
    <property type="entry name" value="Glycosyltransferase"/>
    <property type="match status" value="1"/>
</dbReference>
<accession>A0A2N9HMT5</accession>
<evidence type="ECO:0000256" key="2">
    <source>
        <dbReference type="ARBA" id="ARBA00022676"/>
    </source>
</evidence>
<evidence type="ECO:0000259" key="6">
    <source>
        <dbReference type="Pfam" id="PF26168"/>
    </source>
</evidence>
<proteinExistence type="inferred from homology"/>
<comment type="similarity">
    <text evidence="1 4">Belongs to the UDP-glycosyltransferase family.</text>
</comment>
<dbReference type="SUPFAM" id="SSF53756">
    <property type="entry name" value="UDP-Glycosyltransferase/glycogen phosphorylase"/>
    <property type="match status" value="1"/>
</dbReference>
<feature type="domain" description="Glycosyltransferase N-terminal" evidence="6">
    <location>
        <begin position="8"/>
        <end position="134"/>
    </location>
</feature>
<dbReference type="GO" id="GO:0035251">
    <property type="term" value="F:UDP-glucosyltransferase activity"/>
    <property type="evidence" value="ECO:0007669"/>
    <property type="project" value="TreeGrafter"/>
</dbReference>
<sequence>MEQRKENIVMFPFMAQGHIRPFLALAFHIVERKNCTVTFINTPLNIKKLRPSLPSNSSIRLLEIPFSSTDHGLPPDAENTDAFPHLIVELICASHSFKPSFTALISNLIQEQNGHRPLCIIADMFFSWTAKVAHEFGVFNAIFNAGDGYGMGVFHTLWLNLPHLATDSNEFPLPGFPESCRIRLNQIPEYLKTIKPTDSVVKFQQRLCHDWVESDALLFNTVEEFDHIGLTYFRQQIKRPVWPIGPVQLSMESKAGSWELYKNWLDSKASGSVLYISFGSQSTISMSQMMELAKALEASGKDFIWVIRPPLEFDINSEFNAEEWLPEGFEQRVVGEKNKGLLVHKWAPQVEILSNKSVGVFLSHCGWNSVLDSLSHGVPIMGWPMTSEQHFNAKKLEEEMGVCIEVANGGSCEVRHEDIVAKIELVMNETEKGKDMTRKAGEVMEMLKNAKKDEDGFTGSSLKAIDEFFNAALLQREKTTMSHNNGNLLGTREVLSSNSLV</sequence>
<gene>
    <name evidence="7" type="ORF">FSB_LOCUS43358</name>
</gene>
<dbReference type="PROSITE" id="PS00375">
    <property type="entry name" value="UDPGT"/>
    <property type="match status" value="1"/>
</dbReference>
<dbReference type="EC" id="2.4.1.-" evidence="5"/>
<evidence type="ECO:0000256" key="3">
    <source>
        <dbReference type="ARBA" id="ARBA00022679"/>
    </source>
</evidence>
<protein>
    <recommendedName>
        <fullName evidence="5">Glycosyltransferase</fullName>
        <ecNumber evidence="5">2.4.1.-</ecNumber>
    </recommendedName>
</protein>
<evidence type="ECO:0000256" key="1">
    <source>
        <dbReference type="ARBA" id="ARBA00009995"/>
    </source>
</evidence>
<dbReference type="PANTHER" id="PTHR48047">
    <property type="entry name" value="GLYCOSYLTRANSFERASE"/>
    <property type="match status" value="1"/>
</dbReference>
<reference evidence="7" key="1">
    <citation type="submission" date="2018-02" db="EMBL/GenBank/DDBJ databases">
        <authorList>
            <person name="Cohen D.B."/>
            <person name="Kent A.D."/>
        </authorList>
    </citation>
    <scope>NUCLEOTIDE SEQUENCE</scope>
</reference>
<dbReference type="CDD" id="cd03784">
    <property type="entry name" value="GT1_Gtf-like"/>
    <property type="match status" value="1"/>
</dbReference>
<evidence type="ECO:0000313" key="7">
    <source>
        <dbReference type="EMBL" id="SPD15476.1"/>
    </source>
</evidence>
<organism evidence="7">
    <name type="scientific">Fagus sylvatica</name>
    <name type="common">Beechnut</name>
    <dbReference type="NCBI Taxonomy" id="28930"/>
    <lineage>
        <taxon>Eukaryota</taxon>
        <taxon>Viridiplantae</taxon>
        <taxon>Streptophyta</taxon>
        <taxon>Embryophyta</taxon>
        <taxon>Tracheophyta</taxon>
        <taxon>Spermatophyta</taxon>
        <taxon>Magnoliopsida</taxon>
        <taxon>eudicotyledons</taxon>
        <taxon>Gunneridae</taxon>
        <taxon>Pentapetalae</taxon>
        <taxon>rosids</taxon>
        <taxon>fabids</taxon>
        <taxon>Fagales</taxon>
        <taxon>Fagaceae</taxon>
        <taxon>Fagus</taxon>
    </lineage>
</organism>
<keyword evidence="3 4" id="KW-0808">Transferase</keyword>
<evidence type="ECO:0000256" key="5">
    <source>
        <dbReference type="RuleBase" id="RU362057"/>
    </source>
</evidence>
<dbReference type="AlphaFoldDB" id="A0A2N9HMT5"/>
<dbReference type="InterPro" id="IPR002213">
    <property type="entry name" value="UDP_glucos_trans"/>
</dbReference>
<dbReference type="EMBL" id="OIVN01004111">
    <property type="protein sequence ID" value="SPD15476.1"/>
    <property type="molecule type" value="Genomic_DNA"/>
</dbReference>
<dbReference type="FunFam" id="3.40.50.2000:FF:000103">
    <property type="entry name" value="Glycosyltransferase"/>
    <property type="match status" value="1"/>
</dbReference>
<name>A0A2N9HMT5_FAGSY</name>
<dbReference type="Gene3D" id="3.40.50.2000">
    <property type="entry name" value="Glycogen Phosphorylase B"/>
    <property type="match status" value="2"/>
</dbReference>
<dbReference type="PANTHER" id="PTHR48047:SF61">
    <property type="entry name" value="OS04G0273600 PROTEIN"/>
    <property type="match status" value="1"/>
</dbReference>
<dbReference type="Pfam" id="PF00201">
    <property type="entry name" value="UDPGT"/>
    <property type="match status" value="1"/>
</dbReference>
<dbReference type="InterPro" id="IPR035595">
    <property type="entry name" value="UDP_glycos_trans_CS"/>
</dbReference>